<name>A0A7N2L2H2_QUELO</name>
<dbReference type="InterPro" id="IPR045088">
    <property type="entry name" value="ALAT1/2-like"/>
</dbReference>
<dbReference type="Gramene" id="QL03p001686:mrna">
    <property type="protein sequence ID" value="QL03p001686:mrna"/>
    <property type="gene ID" value="QL03p001686"/>
</dbReference>
<dbReference type="EMBL" id="LRBV02000003">
    <property type="status" value="NOT_ANNOTATED_CDS"/>
    <property type="molecule type" value="Genomic_DNA"/>
</dbReference>
<evidence type="ECO:0000256" key="4">
    <source>
        <dbReference type="ARBA" id="ARBA00022679"/>
    </source>
</evidence>
<reference evidence="6" key="2">
    <citation type="submission" date="2021-01" db="UniProtKB">
        <authorList>
            <consortium name="EnsemblPlants"/>
        </authorList>
    </citation>
    <scope>IDENTIFICATION</scope>
</reference>
<evidence type="ECO:0000256" key="1">
    <source>
        <dbReference type="ARBA" id="ARBA00001933"/>
    </source>
</evidence>
<keyword evidence="7" id="KW-1185">Reference proteome</keyword>
<protein>
    <submittedName>
        <fullName evidence="6">Uncharacterized protein</fullName>
    </submittedName>
</protein>
<dbReference type="SUPFAM" id="SSF53383">
    <property type="entry name" value="PLP-dependent transferases"/>
    <property type="match status" value="1"/>
</dbReference>
<accession>A0A7N2L2H2</accession>
<evidence type="ECO:0000256" key="3">
    <source>
        <dbReference type="ARBA" id="ARBA00022576"/>
    </source>
</evidence>
<dbReference type="PANTHER" id="PTHR11751:SF29">
    <property type="entry name" value="ALANINE TRANSAMINASE"/>
    <property type="match status" value="1"/>
</dbReference>
<dbReference type="Proteomes" id="UP000594261">
    <property type="component" value="Chromosome 3"/>
</dbReference>
<dbReference type="InterPro" id="IPR015421">
    <property type="entry name" value="PyrdxlP-dep_Trfase_major"/>
</dbReference>
<dbReference type="InParanoid" id="A0A7N2L2H2"/>
<dbReference type="EnsemblPlants" id="QL03p001686:mrna">
    <property type="protein sequence ID" value="QL03p001686:mrna"/>
    <property type="gene ID" value="QL03p001686"/>
</dbReference>
<organism evidence="6 7">
    <name type="scientific">Quercus lobata</name>
    <name type="common">Valley oak</name>
    <dbReference type="NCBI Taxonomy" id="97700"/>
    <lineage>
        <taxon>Eukaryota</taxon>
        <taxon>Viridiplantae</taxon>
        <taxon>Streptophyta</taxon>
        <taxon>Embryophyta</taxon>
        <taxon>Tracheophyta</taxon>
        <taxon>Spermatophyta</taxon>
        <taxon>Magnoliopsida</taxon>
        <taxon>eudicotyledons</taxon>
        <taxon>Gunneridae</taxon>
        <taxon>Pentapetalae</taxon>
        <taxon>rosids</taxon>
        <taxon>fabids</taxon>
        <taxon>Fagales</taxon>
        <taxon>Fagaceae</taxon>
        <taxon>Quercus</taxon>
    </lineage>
</organism>
<dbReference type="InterPro" id="IPR015424">
    <property type="entry name" value="PyrdxlP-dep_Trfase"/>
</dbReference>
<evidence type="ECO:0000256" key="2">
    <source>
        <dbReference type="ARBA" id="ARBA00011738"/>
    </source>
</evidence>
<evidence type="ECO:0000256" key="5">
    <source>
        <dbReference type="ARBA" id="ARBA00022898"/>
    </source>
</evidence>
<sequence length="101" mass="11327">MPLKISYMLAMVFLADPNDIFLTDGANPAVHMMMQLLVRSENDGILCPIPQYPLHSASIDLHGGTLYGHFRFLTISMKQQDGDCKSLHLRSNWRLPSPKAS</sequence>
<dbReference type="AlphaFoldDB" id="A0A7N2L2H2"/>
<dbReference type="Gene3D" id="3.40.640.10">
    <property type="entry name" value="Type I PLP-dependent aspartate aminotransferase-like (Major domain)"/>
    <property type="match status" value="1"/>
</dbReference>
<reference evidence="6 7" key="1">
    <citation type="journal article" date="2016" name="G3 (Bethesda)">
        <title>First Draft Assembly and Annotation of the Genome of a California Endemic Oak Quercus lobata Nee (Fagaceae).</title>
        <authorList>
            <person name="Sork V.L."/>
            <person name="Fitz-Gibbon S.T."/>
            <person name="Puiu D."/>
            <person name="Crepeau M."/>
            <person name="Gugger P.F."/>
            <person name="Sherman R."/>
            <person name="Stevens K."/>
            <person name="Langley C.H."/>
            <person name="Pellegrini M."/>
            <person name="Salzberg S.L."/>
        </authorList>
    </citation>
    <scope>NUCLEOTIDE SEQUENCE [LARGE SCALE GENOMIC DNA]</scope>
    <source>
        <strain evidence="6 7">cv. SW786</strain>
    </source>
</reference>
<comment type="subunit">
    <text evidence="2">Homodimer.</text>
</comment>
<proteinExistence type="predicted"/>
<comment type="cofactor">
    <cofactor evidence="1">
        <name>pyridoxal 5'-phosphate</name>
        <dbReference type="ChEBI" id="CHEBI:597326"/>
    </cofactor>
</comment>
<keyword evidence="5" id="KW-0663">Pyridoxal phosphate</keyword>
<keyword evidence="3" id="KW-0032">Aminotransferase</keyword>
<evidence type="ECO:0000313" key="7">
    <source>
        <dbReference type="Proteomes" id="UP000594261"/>
    </source>
</evidence>
<dbReference type="PANTHER" id="PTHR11751">
    <property type="entry name" value="ALANINE AMINOTRANSFERASE"/>
    <property type="match status" value="1"/>
</dbReference>
<keyword evidence="4" id="KW-0808">Transferase</keyword>
<evidence type="ECO:0000313" key="6">
    <source>
        <dbReference type="EnsemblPlants" id="QL03p001686:mrna"/>
    </source>
</evidence>
<dbReference type="GO" id="GO:0004021">
    <property type="term" value="F:L-alanine:2-oxoglutarate aminotransferase activity"/>
    <property type="evidence" value="ECO:0007669"/>
    <property type="project" value="TreeGrafter"/>
</dbReference>